<dbReference type="Gene3D" id="3.30.40.10">
    <property type="entry name" value="Zinc/RING finger domain, C3HC4 (zinc finger)"/>
    <property type="match status" value="1"/>
</dbReference>
<evidence type="ECO:0000256" key="4">
    <source>
        <dbReference type="PROSITE-ProRule" id="PRU00175"/>
    </source>
</evidence>
<dbReference type="Proteomes" id="UP000007305">
    <property type="component" value="Chromosome 1"/>
</dbReference>
<dbReference type="Gramene" id="Zm00001eb015480_T001">
    <property type="protein sequence ID" value="Zm00001eb015480_P001"/>
    <property type="gene ID" value="Zm00001eb015480"/>
</dbReference>
<evidence type="ECO:0000256" key="1">
    <source>
        <dbReference type="ARBA" id="ARBA00022723"/>
    </source>
</evidence>
<dbReference type="SUPFAM" id="SSF57850">
    <property type="entry name" value="RING/U-box"/>
    <property type="match status" value="1"/>
</dbReference>
<reference evidence="7" key="2">
    <citation type="submission" date="2019-07" db="EMBL/GenBank/DDBJ databases">
        <authorList>
            <person name="Seetharam A."/>
            <person name="Woodhouse M."/>
            <person name="Cannon E."/>
        </authorList>
    </citation>
    <scope>NUCLEOTIDE SEQUENCE [LARGE SCALE GENOMIC DNA]</scope>
    <source>
        <strain evidence="7">cv. B73</strain>
    </source>
</reference>
<dbReference type="InterPro" id="IPR013083">
    <property type="entry name" value="Znf_RING/FYVE/PHD"/>
</dbReference>
<accession>A0A1D6K186</accession>
<protein>
    <submittedName>
        <fullName evidence="6">RING/U-box superfamily protein</fullName>
    </submittedName>
</protein>
<keyword evidence="8" id="KW-1185">Reference proteome</keyword>
<dbReference type="GO" id="GO:0061630">
    <property type="term" value="F:ubiquitin protein ligase activity"/>
    <property type="evidence" value="ECO:0000318"/>
    <property type="project" value="GO_Central"/>
</dbReference>
<evidence type="ECO:0000313" key="6">
    <source>
        <dbReference type="EMBL" id="ONL97532.1"/>
    </source>
</evidence>
<evidence type="ECO:0000259" key="5">
    <source>
        <dbReference type="PROSITE" id="PS50089"/>
    </source>
</evidence>
<proteinExistence type="predicted"/>
<dbReference type="Pfam" id="PF13639">
    <property type="entry name" value="zf-RING_2"/>
    <property type="match status" value="1"/>
</dbReference>
<evidence type="ECO:0000256" key="3">
    <source>
        <dbReference type="ARBA" id="ARBA00022833"/>
    </source>
</evidence>
<dbReference type="GO" id="GO:0016567">
    <property type="term" value="P:protein ubiquitination"/>
    <property type="evidence" value="ECO:0000318"/>
    <property type="project" value="GO_Central"/>
</dbReference>
<dbReference type="PANTHER" id="PTHR15710">
    <property type="entry name" value="E3 UBIQUITIN-PROTEIN LIGASE PRAJA"/>
    <property type="match status" value="1"/>
</dbReference>
<dbReference type="AlphaFoldDB" id="A0A1D6K186"/>
<dbReference type="CDD" id="cd16454">
    <property type="entry name" value="RING-H2_PA-TM-RING"/>
    <property type="match status" value="1"/>
</dbReference>
<evidence type="ECO:0000256" key="2">
    <source>
        <dbReference type="ARBA" id="ARBA00022771"/>
    </source>
</evidence>
<dbReference type="SMR" id="A0A1D6K186"/>
<dbReference type="PROSITE" id="PS50089">
    <property type="entry name" value="ZF_RING_2"/>
    <property type="match status" value="1"/>
</dbReference>
<dbReference type="OMA" id="HADEECP"/>
<reference evidence="7" key="3">
    <citation type="submission" date="2021-05" db="UniProtKB">
        <authorList>
            <consortium name="EnsemblPlants"/>
        </authorList>
    </citation>
    <scope>IDENTIFICATION</scope>
    <source>
        <strain evidence="7">cv. B73</strain>
    </source>
</reference>
<dbReference type="STRING" id="4577.A0A1D6K186"/>
<dbReference type="EnsemblPlants" id="Zm00001eb015480_T001">
    <property type="protein sequence ID" value="Zm00001eb015480_P001"/>
    <property type="gene ID" value="Zm00001eb015480"/>
</dbReference>
<dbReference type="InterPro" id="IPR001841">
    <property type="entry name" value="Znf_RING"/>
</dbReference>
<dbReference type="PANTHER" id="PTHR15710:SF23">
    <property type="entry name" value="RING-TYPE E3 UBIQUITIN TRANSFERASE"/>
    <property type="match status" value="1"/>
</dbReference>
<evidence type="ECO:0000313" key="7">
    <source>
        <dbReference type="EnsemblPlants" id="Zm00001eb015480_P001"/>
    </source>
</evidence>
<reference evidence="6 8" key="1">
    <citation type="submission" date="2015-12" db="EMBL/GenBank/DDBJ databases">
        <title>Update maize B73 reference genome by single molecule sequencing technologies.</title>
        <authorList>
            <consortium name="Maize Genome Sequencing Project"/>
            <person name="Ware D."/>
        </authorList>
    </citation>
    <scope>NUCLEOTIDE SEQUENCE [LARGE SCALE GENOMIC DNA]</scope>
    <source>
        <strain evidence="8">cv. B73</strain>
        <tissue evidence="6">Seedling</tissue>
    </source>
</reference>
<dbReference type="GO" id="GO:0005737">
    <property type="term" value="C:cytoplasm"/>
    <property type="evidence" value="ECO:0000318"/>
    <property type="project" value="GO_Central"/>
</dbReference>
<keyword evidence="3" id="KW-0862">Zinc</keyword>
<gene>
    <name evidence="6" type="ORF">ZEAMMB73_Zm00001d028982</name>
</gene>
<keyword evidence="2 4" id="KW-0863">Zinc-finger</keyword>
<feature type="domain" description="RING-type" evidence="5">
    <location>
        <begin position="1"/>
        <end position="40"/>
    </location>
</feature>
<organism evidence="6">
    <name type="scientific">Zea mays</name>
    <name type="common">Maize</name>
    <dbReference type="NCBI Taxonomy" id="4577"/>
    <lineage>
        <taxon>Eukaryota</taxon>
        <taxon>Viridiplantae</taxon>
        <taxon>Streptophyta</taxon>
        <taxon>Embryophyta</taxon>
        <taxon>Tracheophyta</taxon>
        <taxon>Spermatophyta</taxon>
        <taxon>Magnoliopsida</taxon>
        <taxon>Liliopsida</taxon>
        <taxon>Poales</taxon>
        <taxon>Poaceae</taxon>
        <taxon>PACMAD clade</taxon>
        <taxon>Panicoideae</taxon>
        <taxon>Andropogonodae</taxon>
        <taxon>Andropogoneae</taxon>
        <taxon>Tripsacinae</taxon>
        <taxon>Zea</taxon>
    </lineage>
</organism>
<evidence type="ECO:0000313" key="8">
    <source>
        <dbReference type="Proteomes" id="UP000007305"/>
    </source>
</evidence>
<name>A0A1D6K186_MAIZE</name>
<dbReference type="GO" id="GO:0008270">
    <property type="term" value="F:zinc ion binding"/>
    <property type="evidence" value="ECO:0007669"/>
    <property type="project" value="UniProtKB-KW"/>
</dbReference>
<dbReference type="EMBL" id="CM007647">
    <property type="protein sequence ID" value="ONL97532.1"/>
    <property type="molecule type" value="Genomic_DNA"/>
</dbReference>
<sequence>MCLDEVAGGGAEREMPCKHRFHDQCILPWLEMHSSCPVCRHQVPTEEPAAGQLTVAEAQVLSPVATRAATTG</sequence>
<keyword evidence="1" id="KW-0479">Metal-binding</keyword>